<keyword evidence="3" id="KW-0804">Transcription</keyword>
<dbReference type="SUPFAM" id="SSF46785">
    <property type="entry name" value="Winged helix' DNA-binding domain"/>
    <property type="match status" value="1"/>
</dbReference>
<reference evidence="5 6" key="1">
    <citation type="journal article" date="2014" name="Genome Announc.">
        <title>Draft Genome Sequence of Lutibaculum baratangense Strain AMV1T, Isolated from a Mud Volcano in Andamans, India.</title>
        <authorList>
            <person name="Singh A."/>
            <person name="Sreenivas A."/>
            <person name="Sathyanarayana Reddy G."/>
            <person name="Pinnaka A.K."/>
            <person name="Shivaji S."/>
        </authorList>
    </citation>
    <scope>NUCLEOTIDE SEQUENCE [LARGE SCALE GENOMIC DNA]</scope>
    <source>
        <strain evidence="5 6">AMV1</strain>
    </source>
</reference>
<evidence type="ECO:0000256" key="3">
    <source>
        <dbReference type="ARBA" id="ARBA00023163"/>
    </source>
</evidence>
<dbReference type="OrthoDB" id="7334968at2"/>
<evidence type="ECO:0000256" key="1">
    <source>
        <dbReference type="ARBA" id="ARBA00023015"/>
    </source>
</evidence>
<keyword evidence="2" id="KW-0238">DNA-binding</keyword>
<organism evidence="5 6">
    <name type="scientific">Lutibaculum baratangense AMV1</name>
    <dbReference type="NCBI Taxonomy" id="631454"/>
    <lineage>
        <taxon>Bacteria</taxon>
        <taxon>Pseudomonadati</taxon>
        <taxon>Pseudomonadota</taxon>
        <taxon>Alphaproteobacteria</taxon>
        <taxon>Hyphomicrobiales</taxon>
        <taxon>Tepidamorphaceae</taxon>
        <taxon>Lutibaculum</taxon>
    </lineage>
</organism>
<dbReference type="InterPro" id="IPR000524">
    <property type="entry name" value="Tscrpt_reg_HTH_GntR"/>
</dbReference>
<dbReference type="SMART" id="SM00345">
    <property type="entry name" value="HTH_GNTR"/>
    <property type="match status" value="1"/>
</dbReference>
<dbReference type="EMBL" id="AWXZ01000005">
    <property type="protein sequence ID" value="ESR27421.1"/>
    <property type="molecule type" value="Genomic_DNA"/>
</dbReference>
<evidence type="ECO:0000256" key="2">
    <source>
        <dbReference type="ARBA" id="ARBA00023125"/>
    </source>
</evidence>
<evidence type="ECO:0000313" key="6">
    <source>
        <dbReference type="Proteomes" id="UP000017819"/>
    </source>
</evidence>
<dbReference type="GO" id="GO:0003700">
    <property type="term" value="F:DNA-binding transcription factor activity"/>
    <property type="evidence" value="ECO:0007669"/>
    <property type="project" value="InterPro"/>
</dbReference>
<evidence type="ECO:0000313" key="5">
    <source>
        <dbReference type="EMBL" id="ESR27421.1"/>
    </source>
</evidence>
<evidence type="ECO:0000259" key="4">
    <source>
        <dbReference type="PROSITE" id="PS50949"/>
    </source>
</evidence>
<accession>V4RN61</accession>
<dbReference type="Gene3D" id="3.40.1410.10">
    <property type="entry name" value="Chorismate lyase-like"/>
    <property type="match status" value="1"/>
</dbReference>
<sequence>MKAAGGRAPKYLELKSWLQRSILEGRFAAGTRLPSENELSQLFSVSRITVRQALDLLRECELVTSHQGKGYVVRPLSALQDLGRLQGFGEMMEPLGIETRSKVLSATVIEAPARVARALALKRGEAIVKIERLRIAAGVTMSADVSHFPLDVGEPLLELDLERVDIFKLIETRLGLEIGFADISMSVVEAGDDICAHLPLDKTRSVIHIERLTHTVDCRPIDYENLYAPPESHRFKVRIPRW</sequence>
<keyword evidence="6" id="KW-1185">Reference proteome</keyword>
<dbReference type="Gene3D" id="1.10.10.10">
    <property type="entry name" value="Winged helix-like DNA-binding domain superfamily/Winged helix DNA-binding domain"/>
    <property type="match status" value="1"/>
</dbReference>
<dbReference type="InterPro" id="IPR011663">
    <property type="entry name" value="UTRA"/>
</dbReference>
<dbReference type="InterPro" id="IPR036388">
    <property type="entry name" value="WH-like_DNA-bd_sf"/>
</dbReference>
<dbReference type="SMART" id="SM00866">
    <property type="entry name" value="UTRA"/>
    <property type="match status" value="1"/>
</dbReference>
<dbReference type="PRINTS" id="PR00035">
    <property type="entry name" value="HTHGNTR"/>
</dbReference>
<gene>
    <name evidence="5" type="ORF">N177_0115</name>
</gene>
<dbReference type="STRING" id="631454.N177_0115"/>
<dbReference type="SUPFAM" id="SSF64288">
    <property type="entry name" value="Chorismate lyase-like"/>
    <property type="match status" value="1"/>
</dbReference>
<dbReference type="Proteomes" id="UP000017819">
    <property type="component" value="Unassembled WGS sequence"/>
</dbReference>
<dbReference type="GO" id="GO:0003677">
    <property type="term" value="F:DNA binding"/>
    <property type="evidence" value="ECO:0007669"/>
    <property type="project" value="UniProtKB-KW"/>
</dbReference>
<dbReference type="PROSITE" id="PS50949">
    <property type="entry name" value="HTH_GNTR"/>
    <property type="match status" value="1"/>
</dbReference>
<dbReference type="RefSeq" id="WP_023430273.1">
    <property type="nucleotide sequence ID" value="NZ_AWXZ01000005.1"/>
</dbReference>
<dbReference type="CDD" id="cd07377">
    <property type="entry name" value="WHTH_GntR"/>
    <property type="match status" value="1"/>
</dbReference>
<comment type="caution">
    <text evidence="5">The sequence shown here is derived from an EMBL/GenBank/DDBJ whole genome shotgun (WGS) entry which is preliminary data.</text>
</comment>
<keyword evidence="1" id="KW-0805">Transcription regulation</keyword>
<protein>
    <submittedName>
        <fullName evidence="5">Putative alkanesulfonate metabolism utilization regulator</fullName>
    </submittedName>
</protein>
<dbReference type="InterPro" id="IPR050679">
    <property type="entry name" value="Bact_HTH_transcr_reg"/>
</dbReference>
<dbReference type="InterPro" id="IPR028978">
    <property type="entry name" value="Chorismate_lyase_/UTRA_dom_sf"/>
</dbReference>
<proteinExistence type="predicted"/>
<dbReference type="eggNOG" id="COG2188">
    <property type="taxonomic scope" value="Bacteria"/>
</dbReference>
<feature type="domain" description="HTH gntR-type" evidence="4">
    <location>
        <begin position="8"/>
        <end position="76"/>
    </location>
</feature>
<dbReference type="Pfam" id="PF07702">
    <property type="entry name" value="UTRA"/>
    <property type="match status" value="1"/>
</dbReference>
<dbReference type="PANTHER" id="PTHR44846:SF1">
    <property type="entry name" value="MANNOSYL-D-GLYCERATE TRANSPORT_METABOLISM SYSTEM REPRESSOR MNGR-RELATED"/>
    <property type="match status" value="1"/>
</dbReference>
<dbReference type="AlphaFoldDB" id="V4RN61"/>
<dbReference type="InterPro" id="IPR036390">
    <property type="entry name" value="WH_DNA-bd_sf"/>
</dbReference>
<dbReference type="PANTHER" id="PTHR44846">
    <property type="entry name" value="MANNOSYL-D-GLYCERATE TRANSPORT/METABOLISM SYSTEM REPRESSOR MNGR-RELATED"/>
    <property type="match status" value="1"/>
</dbReference>
<name>V4RN61_9HYPH</name>
<dbReference type="GO" id="GO:0045892">
    <property type="term" value="P:negative regulation of DNA-templated transcription"/>
    <property type="evidence" value="ECO:0007669"/>
    <property type="project" value="TreeGrafter"/>
</dbReference>
<dbReference type="Pfam" id="PF00392">
    <property type="entry name" value="GntR"/>
    <property type="match status" value="1"/>
</dbReference>